<organism evidence="2 3">
    <name type="scientific">Laodelphax striatellus</name>
    <name type="common">Small brown planthopper</name>
    <name type="synonym">Delphax striatella</name>
    <dbReference type="NCBI Taxonomy" id="195883"/>
    <lineage>
        <taxon>Eukaryota</taxon>
        <taxon>Metazoa</taxon>
        <taxon>Ecdysozoa</taxon>
        <taxon>Arthropoda</taxon>
        <taxon>Hexapoda</taxon>
        <taxon>Insecta</taxon>
        <taxon>Pterygota</taxon>
        <taxon>Neoptera</taxon>
        <taxon>Paraneoptera</taxon>
        <taxon>Hemiptera</taxon>
        <taxon>Auchenorrhyncha</taxon>
        <taxon>Fulgoroidea</taxon>
        <taxon>Delphacidae</taxon>
        <taxon>Criomorphinae</taxon>
        <taxon>Laodelphax</taxon>
    </lineage>
</organism>
<proteinExistence type="predicted"/>
<dbReference type="InParanoid" id="A0A482WFW4"/>
<dbReference type="OrthoDB" id="10673160at2759"/>
<feature type="region of interest" description="Disordered" evidence="1">
    <location>
        <begin position="1253"/>
        <end position="1285"/>
    </location>
</feature>
<reference evidence="2 3" key="1">
    <citation type="journal article" date="2017" name="Gigascience">
        <title>Genome sequence of the small brown planthopper, Laodelphax striatellus.</title>
        <authorList>
            <person name="Zhu J."/>
            <person name="Jiang F."/>
            <person name="Wang X."/>
            <person name="Yang P."/>
            <person name="Bao Y."/>
            <person name="Zhao W."/>
            <person name="Wang W."/>
            <person name="Lu H."/>
            <person name="Wang Q."/>
            <person name="Cui N."/>
            <person name="Li J."/>
            <person name="Chen X."/>
            <person name="Luo L."/>
            <person name="Yu J."/>
            <person name="Kang L."/>
            <person name="Cui F."/>
        </authorList>
    </citation>
    <scope>NUCLEOTIDE SEQUENCE [LARGE SCALE GENOMIC DNA]</scope>
    <source>
        <strain evidence="2">Lst14</strain>
    </source>
</reference>
<feature type="compositionally biased region" description="Polar residues" evidence="1">
    <location>
        <begin position="1263"/>
        <end position="1273"/>
    </location>
</feature>
<name>A0A482WFW4_LAOST</name>
<evidence type="ECO:0000256" key="1">
    <source>
        <dbReference type="SAM" id="MobiDB-lite"/>
    </source>
</evidence>
<evidence type="ECO:0000313" key="2">
    <source>
        <dbReference type="EMBL" id="RZF32377.1"/>
    </source>
</evidence>
<feature type="compositionally biased region" description="Low complexity" evidence="1">
    <location>
        <begin position="1274"/>
        <end position="1283"/>
    </location>
</feature>
<keyword evidence="3" id="KW-1185">Reference proteome</keyword>
<comment type="caution">
    <text evidence="2">The sequence shown here is derived from an EMBL/GenBank/DDBJ whole genome shotgun (WGS) entry which is preliminary data.</text>
</comment>
<dbReference type="Proteomes" id="UP000291343">
    <property type="component" value="Unassembled WGS sequence"/>
</dbReference>
<gene>
    <name evidence="2" type="ORF">LSTR_LSTR001841</name>
</gene>
<evidence type="ECO:0000313" key="3">
    <source>
        <dbReference type="Proteomes" id="UP000291343"/>
    </source>
</evidence>
<accession>A0A482WFW4</accession>
<protein>
    <submittedName>
        <fullName evidence="2">Uncharacterized protein</fullName>
    </submittedName>
</protein>
<sequence length="1360" mass="154748">MNQDLYDDKCPRWLTTGQIPPATLWAEHFNRSAKKRNVIYTKYLEQRLAVCRAKYGFLNQEQIFGMALRELKVPTCGFKINQNFLNSHKKNKQQSKGNLKSKSFQSRSYCLFEDAETSSDAVTVDNFHYQHQIFGAPSPPTSFLQNDDIFSDLSEMFEEVQIQPFKSLLRKTRPSDISATTKRKHIKSPKDNRLLNQFEKFKEMANCDSEISSYYETRRENPEVRKTPTPVIKVSKSAVPEVNVISKSKAPAVNIVNKSAVPVVKVPVVNKIAVPVVNKSAVPVVKVPIANQSAVPVPVLNIVNKSILKSNASRENISKTSNFEKSVQFNENLEEVHEYQVFEDSYDDEVSTIEYNSPNDSSLNVSAQEVSKTMSDSILNDSSSIMDIETREIIASTPLPVEEEQVKHNQTEQQLQIIENQRPENSFTYGSPSDTSTQSVENETIEEATICESLFETSQTEECEPELSLSQNSLDESIIYNSFEDSNRTTTNIPLKKNSNEKLKNESREMISIQENDISHNSLQSNTIYYEQDIEVMKQHSPVQVLDEGEVHESQKNLSGETILIQENDISPNSLKSNTISYEQDIEVIEHQSPVQVLGEKEVQGSQLSDDSYIEHSLDNSVESDGNEGIEESNVIFNFIDLNEQDRRDINLRLRPASQFFDFEGGIQNEETLIKNDKDDRDISTTNQNNLSNDLDQRVENAERAEDYLNNELGNGEVEASSKVVSQINEQIRCNLEEKQKCTISPHLSNTSPETKVTVCRADSIQNEKFSMEKERVDLDIVNESNLTNNFEDIEMHNNMGVTTAAIQIEEEVYGEYDEIESLCLSDKKNKKRERVNFDSVRIPISIADEDVALFEEMEQPEVEVEKEQVDLSTTDKNNLSKILEDTEIGLHDNMRFPTAATPIEEDIKGDERNEKVEKLRKEMYFDSVRVPIRPVDEIGDVPLFEETPEMEQLFEEIEREEGSNLSSKSLINKNEIEQRYHYESEKIPISPANKFIESSNLYQECNVSYFQSKPIAFVEEVGQSKKLNSKQLCYQQSSTIPIPPQKRGHSERRMEIPKGKDLISYFESNRILLQNRNEKDNLSEDTHISSQLLELENQPMNEHFDLNSNSSSEFSGQPATGKKFAKKRNFSSIFGNSFRNIGKYLGSGNSFKNYDIDAGSPSSEELQNTNYDLSLDEMNCDDEILIDKSSSFNIPSLEDGDLLIKSDDSLNEFCKALRKPESKIGAGIKNHSQLKSDDESLASSLALTNPKRRRRNVERASNVLNPTTKENLVTSQTTSVTDDSSKSIAEMRKIICTDWIAQNNFFKANSNNWLATSNIPSTEFRLRIPDDTNRVLPMDDGGEENFHQLPDFEFSSSEY</sequence>
<dbReference type="EMBL" id="QKKF02037264">
    <property type="protein sequence ID" value="RZF32377.1"/>
    <property type="molecule type" value="Genomic_DNA"/>
</dbReference>